<evidence type="ECO:0000256" key="5">
    <source>
        <dbReference type="ARBA" id="ARBA00022801"/>
    </source>
</evidence>
<keyword evidence="6" id="KW-0106">Calcium</keyword>
<evidence type="ECO:0000256" key="8">
    <source>
        <dbReference type="RuleBase" id="RU361238"/>
    </source>
</evidence>
<evidence type="ECO:0000256" key="7">
    <source>
        <dbReference type="ARBA" id="ARBA00023157"/>
    </source>
</evidence>
<feature type="chain" id="PRO_5011821044" description="Carboxylic ester hydrolase" evidence="8">
    <location>
        <begin position="20"/>
        <end position="573"/>
    </location>
</feature>
<dbReference type="AlphaFoldDB" id="A0A1W2TTN8"/>
<keyword evidence="3" id="KW-0479">Metal-binding</keyword>
<keyword evidence="10" id="KW-1185">Reference proteome</keyword>
<accession>A0A1W2TTN8</accession>
<dbReference type="PANTHER" id="PTHR33938:SF2">
    <property type="entry name" value="CARBOXYLIC ESTER HYDROLASE"/>
    <property type="match status" value="1"/>
</dbReference>
<evidence type="ECO:0000256" key="6">
    <source>
        <dbReference type="ARBA" id="ARBA00022837"/>
    </source>
</evidence>
<protein>
    <recommendedName>
        <fullName evidence="8">Carboxylic ester hydrolase</fullName>
        <ecNumber evidence="8">3.1.1.-</ecNumber>
    </recommendedName>
</protein>
<name>A0A1W2TTN8_ROSNE</name>
<feature type="signal peptide" evidence="8">
    <location>
        <begin position="1"/>
        <end position="19"/>
    </location>
</feature>
<evidence type="ECO:0000313" key="9">
    <source>
        <dbReference type="EMBL" id="GAP91950.2"/>
    </source>
</evidence>
<dbReference type="PANTHER" id="PTHR33938">
    <property type="entry name" value="FERULOYL ESTERASE B-RELATED"/>
    <property type="match status" value="1"/>
</dbReference>
<dbReference type="GO" id="GO:0030600">
    <property type="term" value="F:feruloyl esterase activity"/>
    <property type="evidence" value="ECO:0007669"/>
    <property type="project" value="UniProtKB-ARBA"/>
</dbReference>
<dbReference type="OrthoDB" id="3039123at2759"/>
<keyword evidence="5 8" id="KW-0378">Hydrolase</keyword>
<evidence type="ECO:0000256" key="1">
    <source>
        <dbReference type="ARBA" id="ARBA00006249"/>
    </source>
</evidence>
<organism evidence="9">
    <name type="scientific">Rosellinia necatrix</name>
    <name type="common">White root-rot fungus</name>
    <dbReference type="NCBI Taxonomy" id="77044"/>
    <lineage>
        <taxon>Eukaryota</taxon>
        <taxon>Fungi</taxon>
        <taxon>Dikarya</taxon>
        <taxon>Ascomycota</taxon>
        <taxon>Pezizomycotina</taxon>
        <taxon>Sordariomycetes</taxon>
        <taxon>Xylariomycetidae</taxon>
        <taxon>Xylariales</taxon>
        <taxon>Xylariaceae</taxon>
        <taxon>Rosellinia</taxon>
    </lineage>
</organism>
<dbReference type="Pfam" id="PF07519">
    <property type="entry name" value="Tannase"/>
    <property type="match status" value="1"/>
</dbReference>
<dbReference type="EC" id="3.1.1.-" evidence="8"/>
<evidence type="ECO:0000256" key="3">
    <source>
        <dbReference type="ARBA" id="ARBA00022723"/>
    </source>
</evidence>
<evidence type="ECO:0000313" key="10">
    <source>
        <dbReference type="Proteomes" id="UP000054516"/>
    </source>
</evidence>
<evidence type="ECO:0000256" key="2">
    <source>
        <dbReference type="ARBA" id="ARBA00022487"/>
    </source>
</evidence>
<comment type="similarity">
    <text evidence="1 8">Belongs to the tannase family.</text>
</comment>
<gene>
    <name evidence="9" type="ORF">SAMD00023353_5700700</name>
</gene>
<keyword evidence="7" id="KW-1015">Disulfide bond</keyword>
<dbReference type="Proteomes" id="UP000054516">
    <property type="component" value="Unassembled WGS sequence"/>
</dbReference>
<dbReference type="GO" id="GO:0046872">
    <property type="term" value="F:metal ion binding"/>
    <property type="evidence" value="ECO:0007669"/>
    <property type="project" value="UniProtKB-KW"/>
</dbReference>
<dbReference type="OMA" id="MHYHGLA"/>
<keyword evidence="4 8" id="KW-0732">Signal</keyword>
<dbReference type="SUPFAM" id="SSF53474">
    <property type="entry name" value="alpha/beta-Hydrolases"/>
    <property type="match status" value="1"/>
</dbReference>
<proteinExistence type="inferred from homology"/>
<dbReference type="EMBL" id="DF977502">
    <property type="protein sequence ID" value="GAP91950.2"/>
    <property type="molecule type" value="Genomic_DNA"/>
</dbReference>
<dbReference type="InterPro" id="IPR029058">
    <property type="entry name" value="AB_hydrolase_fold"/>
</dbReference>
<evidence type="ECO:0000256" key="4">
    <source>
        <dbReference type="ARBA" id="ARBA00022729"/>
    </source>
</evidence>
<keyword evidence="2" id="KW-0719">Serine esterase</keyword>
<sequence>MVTLWILIVLGACLTASWPVTIARRAAPSCSVDYFASILPAGARVERVQHVTTGFFVETGNIGYPTFPTGLPELCAVIVHNVTSDYRFGMFLPDVWNSRLLTIGSYAFLGGINWLEMGVGVKYGAVTLSTDTGHSSGAGDITWANTTQRQVNWAYQALQGSVHAGKTLAAAYYGRGIAYTYFSGCSTGGRQGLKQIQLDPAAFDGALIGAPAWDTKHLMPWVTRVAAWNLPEGAAHSLDDARLFARLQAEVLAQCDGLDGVRDNIVSAPDACRRAFDIGRVGCDATADGAADDGAACWTAAQTETARRMYADYVAADDGRLVHRGAEYGSELEWATYLLPAPAGDEGPGNVRRGFDAQYERYFMGYGPAWPTAAYNDSVVADAEARDERGPRASADAFDLGPFRRRGGKILMYAGLADNVVPVRHTTLYYERARAATTAAAAGDEGEGEGADDFFRYFQIPGMGHCWGTPDNVKAPWMIAGAGQSVQRPPYASAWSVPLGLGGDAAHDALLALVAWVEDGRAVDRVVASEFNFTDAAKQNMVLHRQRPICAYPKTARWDGRGNQDDAASWDCS</sequence>
<reference evidence="9" key="1">
    <citation type="submission" date="2016-03" db="EMBL/GenBank/DDBJ databases">
        <title>Draft genome sequence of Rosellinia necatrix.</title>
        <authorList>
            <person name="Kanematsu S."/>
        </authorList>
    </citation>
    <scope>NUCLEOTIDE SEQUENCE [LARGE SCALE GENOMIC DNA]</scope>
    <source>
        <strain evidence="9">W97</strain>
    </source>
</reference>
<dbReference type="InterPro" id="IPR011118">
    <property type="entry name" value="Tannase/feruloyl_esterase"/>
</dbReference>